<accession>C1EBH8</accession>
<dbReference type="eggNOG" id="ENOG502S7YF">
    <property type="taxonomic scope" value="Eukaryota"/>
</dbReference>
<dbReference type="Pfam" id="PF00226">
    <property type="entry name" value="DnaJ"/>
    <property type="match status" value="1"/>
</dbReference>
<organism evidence="3 4">
    <name type="scientific">Micromonas commoda (strain RCC299 / NOUM17 / CCMP2709)</name>
    <name type="common">Picoplanktonic green alga</name>
    <dbReference type="NCBI Taxonomy" id="296587"/>
    <lineage>
        <taxon>Eukaryota</taxon>
        <taxon>Viridiplantae</taxon>
        <taxon>Chlorophyta</taxon>
        <taxon>Mamiellophyceae</taxon>
        <taxon>Mamiellales</taxon>
        <taxon>Mamiellaceae</taxon>
        <taxon>Micromonas</taxon>
    </lineage>
</organism>
<dbReference type="Gene3D" id="1.10.287.110">
    <property type="entry name" value="DnaJ domain"/>
    <property type="match status" value="1"/>
</dbReference>
<dbReference type="PANTHER" id="PTHR43948:SF10">
    <property type="entry name" value="MRJ, ISOFORM E"/>
    <property type="match status" value="1"/>
</dbReference>
<feature type="domain" description="J" evidence="2">
    <location>
        <begin position="271"/>
        <end position="336"/>
    </location>
</feature>
<dbReference type="EMBL" id="CP001329">
    <property type="protein sequence ID" value="ACO65726.1"/>
    <property type="molecule type" value="Genomic_DNA"/>
</dbReference>
<evidence type="ECO:0000313" key="4">
    <source>
        <dbReference type="Proteomes" id="UP000002009"/>
    </source>
</evidence>
<feature type="compositionally biased region" description="Acidic residues" evidence="1">
    <location>
        <begin position="410"/>
        <end position="420"/>
    </location>
</feature>
<dbReference type="CDD" id="cd06257">
    <property type="entry name" value="DnaJ"/>
    <property type="match status" value="1"/>
</dbReference>
<feature type="compositionally biased region" description="Basic and acidic residues" evidence="1">
    <location>
        <begin position="26"/>
        <end position="39"/>
    </location>
</feature>
<gene>
    <name evidence="3" type="ORF">MICPUN_61077</name>
</gene>
<feature type="region of interest" description="Disordered" evidence="1">
    <location>
        <begin position="1"/>
        <end position="42"/>
    </location>
</feature>
<dbReference type="SMART" id="SM00271">
    <property type="entry name" value="DnaJ"/>
    <property type="match status" value="1"/>
</dbReference>
<evidence type="ECO:0000256" key="1">
    <source>
        <dbReference type="SAM" id="MobiDB-lite"/>
    </source>
</evidence>
<dbReference type="PANTHER" id="PTHR43948">
    <property type="entry name" value="DNAJ HOMOLOG SUBFAMILY B"/>
    <property type="match status" value="1"/>
</dbReference>
<dbReference type="OMA" id="FRNDSHA"/>
<keyword evidence="4" id="KW-1185">Reference proteome</keyword>
<dbReference type="AlphaFoldDB" id="C1EBH8"/>
<name>C1EBH8_MICCC</name>
<feature type="region of interest" description="Disordered" evidence="1">
    <location>
        <begin position="90"/>
        <end position="109"/>
    </location>
</feature>
<dbReference type="Proteomes" id="UP000002009">
    <property type="component" value="Chromosome 9"/>
</dbReference>
<feature type="region of interest" description="Disordered" evidence="1">
    <location>
        <begin position="396"/>
        <end position="427"/>
    </location>
</feature>
<dbReference type="InterPro" id="IPR036869">
    <property type="entry name" value="J_dom_sf"/>
</dbReference>
<dbReference type="RefSeq" id="XP_002504468.1">
    <property type="nucleotide sequence ID" value="XM_002504422.1"/>
</dbReference>
<protein>
    <recommendedName>
        <fullName evidence="2">J domain-containing protein</fullName>
    </recommendedName>
</protein>
<sequence>MFASSALVATQWAPPAGLTRARPARVRTERPRTSPREPHPLILSFRNDSHADFRAAHLCAPITPPQASRATAQPVVAGKAKKAAKAADKKAAKADKKAAAKQAPVSKQAKDAARKKAAAAMRDVVSRQGKAYDRIVKEMDRDEFREYILSVRHNSPEPVQQLCDWLPIAEVVVADKQAYEAKKFFRSVGSDIPETEQQAVGADQIEGVPAIKAKLPGMREEAVGMAYLMAGSVVKDVPFEELEFGVEDWGSFEMAVDAYEAQQSTSKRFAAAAATLGVAADDDPADVKRVYRKLIATEHPDRNPDSSLEKFNAIKEAYELLSDRGGQSGTTFEGLGDKAKRDFRKLSDVHAGVTSKGGELVEADVGSKVEVVMRSLTIYDRIKTMFIARNVSLGARKAEKTKASGKAAAEEETAVEEEVAAPEPVAA</sequence>
<evidence type="ECO:0000313" key="3">
    <source>
        <dbReference type="EMBL" id="ACO65726.1"/>
    </source>
</evidence>
<dbReference type="STRING" id="296587.C1EBH8"/>
<proteinExistence type="predicted"/>
<dbReference type="InParanoid" id="C1EBH8"/>
<dbReference type="GeneID" id="8246022"/>
<dbReference type="OrthoDB" id="10250354at2759"/>
<dbReference type="KEGG" id="mis:MICPUN_61077"/>
<evidence type="ECO:0000259" key="2">
    <source>
        <dbReference type="PROSITE" id="PS50076"/>
    </source>
</evidence>
<dbReference type="InterPro" id="IPR001623">
    <property type="entry name" value="DnaJ_domain"/>
</dbReference>
<dbReference type="PROSITE" id="PS50076">
    <property type="entry name" value="DNAJ_2"/>
    <property type="match status" value="1"/>
</dbReference>
<reference evidence="3 4" key="1">
    <citation type="journal article" date="2009" name="Science">
        <title>Green evolution and dynamic adaptations revealed by genomes of the marine picoeukaryotes Micromonas.</title>
        <authorList>
            <person name="Worden A.Z."/>
            <person name="Lee J.H."/>
            <person name="Mock T."/>
            <person name="Rouze P."/>
            <person name="Simmons M.P."/>
            <person name="Aerts A.L."/>
            <person name="Allen A.E."/>
            <person name="Cuvelier M.L."/>
            <person name="Derelle E."/>
            <person name="Everett M.V."/>
            <person name="Foulon E."/>
            <person name="Grimwood J."/>
            <person name="Gundlach H."/>
            <person name="Henrissat B."/>
            <person name="Napoli C."/>
            <person name="McDonald S.M."/>
            <person name="Parker M.S."/>
            <person name="Rombauts S."/>
            <person name="Salamov A."/>
            <person name="Von Dassow P."/>
            <person name="Badger J.H."/>
            <person name="Coutinho P.M."/>
            <person name="Demir E."/>
            <person name="Dubchak I."/>
            <person name="Gentemann C."/>
            <person name="Eikrem W."/>
            <person name="Gready J.E."/>
            <person name="John U."/>
            <person name="Lanier W."/>
            <person name="Lindquist E.A."/>
            <person name="Lucas S."/>
            <person name="Mayer K.F."/>
            <person name="Moreau H."/>
            <person name="Not F."/>
            <person name="Otillar R."/>
            <person name="Panaud O."/>
            <person name="Pangilinan J."/>
            <person name="Paulsen I."/>
            <person name="Piegu B."/>
            <person name="Poliakov A."/>
            <person name="Robbens S."/>
            <person name="Schmutz J."/>
            <person name="Toulza E."/>
            <person name="Wyss T."/>
            <person name="Zelensky A."/>
            <person name="Zhou K."/>
            <person name="Armbrust E.V."/>
            <person name="Bhattacharya D."/>
            <person name="Goodenough U.W."/>
            <person name="Van de Peer Y."/>
            <person name="Grigoriev I.V."/>
        </authorList>
    </citation>
    <scope>NUCLEOTIDE SEQUENCE [LARGE SCALE GENOMIC DNA]</scope>
    <source>
        <strain evidence="4">RCC299 / NOUM17</strain>
    </source>
</reference>
<dbReference type="SUPFAM" id="SSF46565">
    <property type="entry name" value="Chaperone J-domain"/>
    <property type="match status" value="1"/>
</dbReference>